<organism evidence="6">
    <name type="scientific">Melampsora larici-populina (strain 98AG31 / pathotype 3-4-7)</name>
    <name type="common">Poplar leaf rust fungus</name>
    <dbReference type="NCBI Taxonomy" id="747676"/>
    <lineage>
        <taxon>Eukaryota</taxon>
        <taxon>Fungi</taxon>
        <taxon>Dikarya</taxon>
        <taxon>Basidiomycota</taxon>
        <taxon>Pucciniomycotina</taxon>
        <taxon>Pucciniomycetes</taxon>
        <taxon>Pucciniales</taxon>
        <taxon>Melampsoraceae</taxon>
        <taxon>Melampsora</taxon>
    </lineage>
</organism>
<evidence type="ECO:0000256" key="1">
    <source>
        <dbReference type="ARBA" id="ARBA00012418"/>
    </source>
</evidence>
<dbReference type="GO" id="GO:0046872">
    <property type="term" value="F:metal ion binding"/>
    <property type="evidence" value="ECO:0007669"/>
    <property type="project" value="UniProtKB-KW"/>
</dbReference>
<evidence type="ECO:0000256" key="3">
    <source>
        <dbReference type="ARBA" id="ARBA00022833"/>
    </source>
</evidence>
<dbReference type="OrthoDB" id="270392at2759"/>
<dbReference type="GO" id="GO:0003677">
    <property type="term" value="F:DNA binding"/>
    <property type="evidence" value="ECO:0007669"/>
    <property type="project" value="InterPro"/>
</dbReference>
<dbReference type="GO" id="GO:0006351">
    <property type="term" value="P:DNA-templated transcription"/>
    <property type="evidence" value="ECO:0007669"/>
    <property type="project" value="InterPro"/>
</dbReference>
<accession>F4RYT2</accession>
<proteinExistence type="predicted"/>
<dbReference type="GeneID" id="18935886"/>
<dbReference type="PANTHER" id="PTHR48446:SF1">
    <property type="entry name" value="DNA-DIRECTED RNA POLYMERASE SUBUNIT BETA' N-TERMINAL SECTION"/>
    <property type="match status" value="1"/>
</dbReference>
<dbReference type="EC" id="2.7.7.6" evidence="1"/>
<protein>
    <recommendedName>
        <fullName evidence="1">DNA-directed RNA polymerase</fullName>
        <ecNumber evidence="1">2.7.7.6</ecNumber>
    </recommendedName>
</protein>
<dbReference type="InterPro" id="IPR015700">
    <property type="entry name" value="RPC1"/>
</dbReference>
<dbReference type="SUPFAM" id="SSF64484">
    <property type="entry name" value="beta and beta-prime subunits of DNA dependent RNA-polymerase"/>
    <property type="match status" value="1"/>
</dbReference>
<dbReference type="Gene3D" id="6.20.50.80">
    <property type="match status" value="1"/>
</dbReference>
<dbReference type="eggNOG" id="KOG0261">
    <property type="taxonomic scope" value="Eukaryota"/>
</dbReference>
<dbReference type="AlphaFoldDB" id="F4RYT2"/>
<keyword evidence="2" id="KW-0479">Metal-binding</keyword>
<evidence type="ECO:0000259" key="4">
    <source>
        <dbReference type="Pfam" id="PF04998"/>
    </source>
</evidence>
<dbReference type="HOGENOM" id="CLU_083676_0_0_1"/>
<gene>
    <name evidence="5" type="ORF">MELLADRAFT_91367</name>
</gene>
<dbReference type="PANTHER" id="PTHR48446">
    <property type="entry name" value="DNA-DIRECTED RNA POLYMERASE SUBUNIT BETA' N-TERMINAL SECTION"/>
    <property type="match status" value="1"/>
</dbReference>
<dbReference type="Pfam" id="PF04998">
    <property type="entry name" value="RNA_pol_Rpb1_5"/>
    <property type="match status" value="1"/>
</dbReference>
<feature type="domain" description="RNA polymerase Rpb1" evidence="4">
    <location>
        <begin position="1"/>
        <end position="174"/>
    </location>
</feature>
<sequence length="178" mass="19857">MKALEDLYTRYDDSVRNLVGGVVQFTYGDDRLDPTYLEGDGEPVEFAQTWRHSKPRFAKACTTQFTDSVLNFITNSVAKQAATYRASYGMYDWDEETDLSAGVTDASEKIVANKTQVTLKQIDTFLDYCWVKYVKAKLEPGTAVGAVGAQSIEEPGTQMTLKTFHFAGVASSRKEKFS</sequence>
<dbReference type="EMBL" id="GL883131">
    <property type="protein sequence ID" value="EGG02301.1"/>
    <property type="molecule type" value="Genomic_DNA"/>
</dbReference>
<dbReference type="GO" id="GO:0003899">
    <property type="term" value="F:DNA-directed RNA polymerase activity"/>
    <property type="evidence" value="ECO:0007669"/>
    <property type="project" value="UniProtKB-EC"/>
</dbReference>
<dbReference type="VEuPathDB" id="FungiDB:MELLADRAFT_91367"/>
<keyword evidence="6" id="KW-1185">Reference proteome</keyword>
<evidence type="ECO:0000256" key="2">
    <source>
        <dbReference type="ARBA" id="ARBA00022723"/>
    </source>
</evidence>
<reference evidence="6" key="1">
    <citation type="journal article" date="2011" name="Proc. Natl. Acad. Sci. U.S.A.">
        <title>Obligate biotrophy features unraveled by the genomic analysis of rust fungi.</title>
        <authorList>
            <person name="Duplessis S."/>
            <person name="Cuomo C.A."/>
            <person name="Lin Y.-C."/>
            <person name="Aerts A."/>
            <person name="Tisserant E."/>
            <person name="Veneault-Fourrey C."/>
            <person name="Joly D.L."/>
            <person name="Hacquard S."/>
            <person name="Amselem J."/>
            <person name="Cantarel B.L."/>
            <person name="Chiu R."/>
            <person name="Coutinho P.M."/>
            <person name="Feau N."/>
            <person name="Field M."/>
            <person name="Frey P."/>
            <person name="Gelhaye E."/>
            <person name="Goldberg J."/>
            <person name="Grabherr M.G."/>
            <person name="Kodira C.D."/>
            <person name="Kohler A."/>
            <person name="Kuees U."/>
            <person name="Lindquist E.A."/>
            <person name="Lucas S.M."/>
            <person name="Mago R."/>
            <person name="Mauceli E."/>
            <person name="Morin E."/>
            <person name="Murat C."/>
            <person name="Pangilinan J.L."/>
            <person name="Park R."/>
            <person name="Pearson M."/>
            <person name="Quesneville H."/>
            <person name="Rouhier N."/>
            <person name="Sakthikumar S."/>
            <person name="Salamov A.A."/>
            <person name="Schmutz J."/>
            <person name="Selles B."/>
            <person name="Shapiro H."/>
            <person name="Tanguay P."/>
            <person name="Tuskan G.A."/>
            <person name="Henrissat B."/>
            <person name="Van de Peer Y."/>
            <person name="Rouze P."/>
            <person name="Ellis J.G."/>
            <person name="Dodds P.N."/>
            <person name="Schein J.E."/>
            <person name="Zhong S."/>
            <person name="Hamelin R.C."/>
            <person name="Grigoriev I.V."/>
            <person name="Szabo L.J."/>
            <person name="Martin F."/>
        </authorList>
    </citation>
    <scope>NUCLEOTIDE SEQUENCE [LARGE SCALE GENOMIC DNA]</scope>
    <source>
        <strain evidence="6">98AG31 / pathotype 3-4-7</strain>
    </source>
</reference>
<evidence type="ECO:0000313" key="5">
    <source>
        <dbReference type="EMBL" id="EGG02301.1"/>
    </source>
</evidence>
<evidence type="ECO:0000313" key="6">
    <source>
        <dbReference type="Proteomes" id="UP000001072"/>
    </source>
</evidence>
<name>F4RYT2_MELLP</name>
<keyword evidence="3" id="KW-0862">Zinc</keyword>
<dbReference type="InterPro" id="IPR007081">
    <property type="entry name" value="RNA_pol_Rpb1_5"/>
</dbReference>
<dbReference type="KEGG" id="mlr:MELLADRAFT_91367"/>
<dbReference type="RefSeq" id="XP_007414286.1">
    <property type="nucleotide sequence ID" value="XM_007414224.1"/>
</dbReference>
<dbReference type="InParanoid" id="F4RYT2"/>
<dbReference type="STRING" id="747676.F4RYT2"/>
<dbReference type="Proteomes" id="UP000001072">
    <property type="component" value="Unassembled WGS sequence"/>
</dbReference>